<organism evidence="1 2">
    <name type="scientific">Boothiomyces macroporosus</name>
    <dbReference type="NCBI Taxonomy" id="261099"/>
    <lineage>
        <taxon>Eukaryota</taxon>
        <taxon>Fungi</taxon>
        <taxon>Fungi incertae sedis</taxon>
        <taxon>Chytridiomycota</taxon>
        <taxon>Chytridiomycota incertae sedis</taxon>
        <taxon>Chytridiomycetes</taxon>
        <taxon>Rhizophydiales</taxon>
        <taxon>Terramycetaceae</taxon>
        <taxon>Boothiomyces</taxon>
    </lineage>
</organism>
<dbReference type="InterPro" id="IPR032675">
    <property type="entry name" value="LRR_dom_sf"/>
</dbReference>
<dbReference type="PANTHER" id="PTHR13318">
    <property type="entry name" value="PARTNER OF PAIRED, ISOFORM B-RELATED"/>
    <property type="match status" value="1"/>
</dbReference>
<dbReference type="SUPFAM" id="SSF52047">
    <property type="entry name" value="RNI-like"/>
    <property type="match status" value="2"/>
</dbReference>
<dbReference type="InterPro" id="IPR036047">
    <property type="entry name" value="F-box-like_dom_sf"/>
</dbReference>
<proteinExistence type="predicted"/>
<dbReference type="Gene3D" id="3.80.10.10">
    <property type="entry name" value="Ribonuclease Inhibitor"/>
    <property type="match status" value="2"/>
</dbReference>
<accession>A0AAD5Y5S9</accession>
<name>A0AAD5Y5S9_9FUNG</name>
<dbReference type="EMBL" id="JADGKB010000008">
    <property type="protein sequence ID" value="KAJ3261034.1"/>
    <property type="molecule type" value="Genomic_DNA"/>
</dbReference>
<dbReference type="AlphaFoldDB" id="A0AAD5Y5S9"/>
<gene>
    <name evidence="1" type="ORF">HK103_006989</name>
</gene>
<comment type="caution">
    <text evidence="1">The sequence shown here is derived from an EMBL/GenBank/DDBJ whole genome shotgun (WGS) entry which is preliminary data.</text>
</comment>
<sequence length="632" mass="73058">MSINELPTEIYEIIFSYLEEPFRLSPVCKQWNNILKNSKNIVIRATPKVDKFGLMNILDKFGNLERMQLTVCESFIEGNHPYLHHILAQQFTGHRKLTSIISSSDLIVPGALNCQNLRQLTLQEVAFNSDGNSSIDLYKRRHLGLLLSMLPNLEFLSIDSPTIWAEVPPPEELARFNSSKLKKLVLKSLDSLAITNMFNLLLNGGRLFQLQHLIIDFCHYNLGKDFVDALQVACPNLCKLQLKYGYLHSDTLQDICEKLKNVKLLKFSRCDIPVRSTNWAVILSYISDRLKLLETLSFNHCTIIGEASDMKNVIQPNYKLRYLKLFDTQNTRPTDEMIAAIFQLFPNLSKLRIDLNSHYFPGQNIEDQLTIQKTLTSSEIIELRFGKLDGDKYVESTETIDFVCPKLRNLSLWGYHSFPDFIITPNSMNLKRLSLNYSLNPPQNTSYNLPNLEYLHIKSVTHLAQSICLSTIKALVKNSRKLQSLSIEAMNSDIYYFDDQVLLSLMENCPKLREFKCFQFRFTLHSLQLFLDHWTSLVTLAISGQKSIDVLNENLDSHFVLPLLAKRRIRTFILSVSGILQEKLDFQSEDSSVEKFAIYRQYERKVKAMFPTLQMIKILGPVEYIYHRRMII</sequence>
<evidence type="ECO:0000313" key="2">
    <source>
        <dbReference type="Proteomes" id="UP001210925"/>
    </source>
</evidence>
<keyword evidence="2" id="KW-1185">Reference proteome</keyword>
<dbReference type="GO" id="GO:0019005">
    <property type="term" value="C:SCF ubiquitin ligase complex"/>
    <property type="evidence" value="ECO:0007669"/>
    <property type="project" value="TreeGrafter"/>
</dbReference>
<dbReference type="Proteomes" id="UP001210925">
    <property type="component" value="Unassembled WGS sequence"/>
</dbReference>
<evidence type="ECO:0008006" key="3">
    <source>
        <dbReference type="Google" id="ProtNLM"/>
    </source>
</evidence>
<reference evidence="1" key="1">
    <citation type="submission" date="2020-05" db="EMBL/GenBank/DDBJ databases">
        <title>Phylogenomic resolution of chytrid fungi.</title>
        <authorList>
            <person name="Stajich J.E."/>
            <person name="Amses K."/>
            <person name="Simmons R."/>
            <person name="Seto K."/>
            <person name="Myers J."/>
            <person name="Bonds A."/>
            <person name="Quandt C.A."/>
            <person name="Barry K."/>
            <person name="Liu P."/>
            <person name="Grigoriev I."/>
            <person name="Longcore J.E."/>
            <person name="James T.Y."/>
        </authorList>
    </citation>
    <scope>NUCLEOTIDE SEQUENCE</scope>
    <source>
        <strain evidence="1">PLAUS21</strain>
    </source>
</reference>
<protein>
    <recommendedName>
        <fullName evidence="3">F-box domain-containing protein</fullName>
    </recommendedName>
</protein>
<dbReference type="SUPFAM" id="SSF81383">
    <property type="entry name" value="F-box domain"/>
    <property type="match status" value="1"/>
</dbReference>
<dbReference type="GO" id="GO:0031146">
    <property type="term" value="P:SCF-dependent proteasomal ubiquitin-dependent protein catabolic process"/>
    <property type="evidence" value="ECO:0007669"/>
    <property type="project" value="TreeGrafter"/>
</dbReference>
<evidence type="ECO:0000313" key="1">
    <source>
        <dbReference type="EMBL" id="KAJ3261034.1"/>
    </source>
</evidence>